<reference evidence="1" key="2">
    <citation type="journal article" date="2015" name="Fish Shellfish Immunol.">
        <title>Early steps in the European eel (Anguilla anguilla)-Vibrio vulnificus interaction in the gills: Role of the RtxA13 toxin.</title>
        <authorList>
            <person name="Callol A."/>
            <person name="Pajuelo D."/>
            <person name="Ebbesson L."/>
            <person name="Teles M."/>
            <person name="MacKenzie S."/>
            <person name="Amaro C."/>
        </authorList>
    </citation>
    <scope>NUCLEOTIDE SEQUENCE</scope>
</reference>
<name>A0A0E9XK63_ANGAN</name>
<dbReference type="EMBL" id="GBXM01005523">
    <property type="protein sequence ID" value="JAI03055.1"/>
    <property type="molecule type" value="Transcribed_RNA"/>
</dbReference>
<proteinExistence type="predicted"/>
<reference evidence="1" key="1">
    <citation type="submission" date="2014-11" db="EMBL/GenBank/DDBJ databases">
        <authorList>
            <person name="Amaro Gonzalez C."/>
        </authorList>
    </citation>
    <scope>NUCLEOTIDE SEQUENCE</scope>
</reference>
<sequence>MVHTTRFFSGTYLACPVLVLNLGESASLGTGTLTSTLLATDCFLNCPFAFTMISTLL</sequence>
<accession>A0A0E9XK63</accession>
<protein>
    <submittedName>
        <fullName evidence="1">Uncharacterized protein</fullName>
    </submittedName>
</protein>
<evidence type="ECO:0000313" key="1">
    <source>
        <dbReference type="EMBL" id="JAI03055.1"/>
    </source>
</evidence>
<dbReference type="AlphaFoldDB" id="A0A0E9XK63"/>
<organism evidence="1">
    <name type="scientific">Anguilla anguilla</name>
    <name type="common">European freshwater eel</name>
    <name type="synonym">Muraena anguilla</name>
    <dbReference type="NCBI Taxonomy" id="7936"/>
    <lineage>
        <taxon>Eukaryota</taxon>
        <taxon>Metazoa</taxon>
        <taxon>Chordata</taxon>
        <taxon>Craniata</taxon>
        <taxon>Vertebrata</taxon>
        <taxon>Euteleostomi</taxon>
        <taxon>Actinopterygii</taxon>
        <taxon>Neopterygii</taxon>
        <taxon>Teleostei</taxon>
        <taxon>Anguilliformes</taxon>
        <taxon>Anguillidae</taxon>
        <taxon>Anguilla</taxon>
    </lineage>
</organism>